<dbReference type="PANTHER" id="PTHR35586">
    <property type="entry name" value="SLL1691 PROTEIN"/>
    <property type="match status" value="1"/>
</dbReference>
<evidence type="ECO:0000313" key="2">
    <source>
        <dbReference type="Proteomes" id="UP000326951"/>
    </source>
</evidence>
<reference evidence="1 2" key="1">
    <citation type="submission" date="2019-09" db="EMBL/GenBank/DDBJ databases">
        <title>Complete genome sequence of Sporolactobacillus terrae 70-3.</title>
        <authorList>
            <person name="Tanaka N."/>
            <person name="Shiwa Y."/>
            <person name="Fujita N."/>
            <person name="Tanasupawat S."/>
        </authorList>
    </citation>
    <scope>NUCLEOTIDE SEQUENCE [LARGE SCALE GENOMIC DNA]</scope>
    <source>
        <strain evidence="1 2">70-3</strain>
    </source>
</reference>
<dbReference type="AlphaFoldDB" id="A0A5K7X1T7"/>
<name>A0A5K7X1T7_9BACL</name>
<dbReference type="EMBL" id="AP021853">
    <property type="protein sequence ID" value="BBN99989.1"/>
    <property type="molecule type" value="Genomic_DNA"/>
</dbReference>
<dbReference type="PANTHER" id="PTHR35586:SF1">
    <property type="entry name" value="SLL1691 PROTEIN"/>
    <property type="match status" value="1"/>
</dbReference>
<sequence length="289" mass="34076">MIDHDRLFKELLHNFFDEFLEGFFPEVFAALDLSHKKFLSEEFFPDLIEGDKKRADVIAETQLKKNRKHCVLIIHIEAQNTHQEHFPQRMFTYFSMIYLKFRKPVLPIAIFSYDGVSDEPNEFIIKTPFLNTMRFRFFKMELGKMNWHAFMHSNNPASAALMSKMNYKKKERVAVRLAFLRQMAGLQLDEARSSMINGFFETYLNLSENEVDQLMKEVHALPKDEREQVIKWPNSFYDRGLKKGKAEGKTEGKIEARKEMALRMLQKKIDLHTIAELTGLSIEELIKLK</sequence>
<gene>
    <name evidence="1" type="ORF">St703_26940</name>
</gene>
<accession>A0A5K7X1T7</accession>
<protein>
    <submittedName>
        <fullName evidence="1">Transposase</fullName>
    </submittedName>
</protein>
<dbReference type="RefSeq" id="WP_232057180.1">
    <property type="nucleotide sequence ID" value="NZ_AP021853.1"/>
</dbReference>
<dbReference type="Proteomes" id="UP000326951">
    <property type="component" value="Chromosome"/>
</dbReference>
<organism evidence="1 2">
    <name type="scientific">Sporolactobacillus terrae</name>
    <dbReference type="NCBI Taxonomy" id="269673"/>
    <lineage>
        <taxon>Bacteria</taxon>
        <taxon>Bacillati</taxon>
        <taxon>Bacillota</taxon>
        <taxon>Bacilli</taxon>
        <taxon>Bacillales</taxon>
        <taxon>Sporolactobacillaceae</taxon>
        <taxon>Sporolactobacillus</taxon>
    </lineage>
</organism>
<evidence type="ECO:0000313" key="1">
    <source>
        <dbReference type="EMBL" id="BBN99989.1"/>
    </source>
</evidence>
<proteinExistence type="predicted"/>